<feature type="signal peptide" evidence="1">
    <location>
        <begin position="1"/>
        <end position="20"/>
    </location>
</feature>
<name>A0A226WZ22_CABSO</name>
<dbReference type="AlphaFoldDB" id="A0A226WZ22"/>
<protein>
    <recommendedName>
        <fullName evidence="4">Lipoprotein</fullName>
    </recommendedName>
</protein>
<evidence type="ECO:0000313" key="3">
    <source>
        <dbReference type="Proteomes" id="UP000214720"/>
    </source>
</evidence>
<evidence type="ECO:0008006" key="4">
    <source>
        <dbReference type="Google" id="ProtNLM"/>
    </source>
</evidence>
<gene>
    <name evidence="2" type="ORF">BSU04_20805</name>
</gene>
<proteinExistence type="predicted"/>
<sequence length="329" mass="34469">MKRISFLSIVLLLAARFAFADIVIGNPTASTSNFSVNIQLFAPTGQSFIADRSVLKSVGMWTSTCSCLPLISFQLALFRGSGTSGAVLATRQAVAPQGLYGFLNFDFSGVAVTVGQTYTAVMTQITPNPPNSAGTGIYGTPNNYPGGIAFIKAAPHPDAEFALRVIDDPLAAAAREYPAKFVCGAPATDAAQNGQGLVAAGQYFATVNVHNPADVTAVLKVKVATAGTDAKSAGFVSSFTYVQLGADRVQKFDCDDIRSLARNPQSGAEPSGLLDGFLVIITDFDLDVDTVYTGAQDGQLKTFDIQRVPGRDLNSLPQQPFGNTPGKAP</sequence>
<evidence type="ECO:0000256" key="1">
    <source>
        <dbReference type="SAM" id="SignalP"/>
    </source>
</evidence>
<organism evidence="2 3">
    <name type="scientific">Caballeronia sordidicola</name>
    <name type="common">Burkholderia sordidicola</name>
    <dbReference type="NCBI Taxonomy" id="196367"/>
    <lineage>
        <taxon>Bacteria</taxon>
        <taxon>Pseudomonadati</taxon>
        <taxon>Pseudomonadota</taxon>
        <taxon>Betaproteobacteria</taxon>
        <taxon>Burkholderiales</taxon>
        <taxon>Burkholderiaceae</taxon>
        <taxon>Caballeronia</taxon>
    </lineage>
</organism>
<dbReference type="Proteomes" id="UP000214720">
    <property type="component" value="Unassembled WGS sequence"/>
</dbReference>
<dbReference type="RefSeq" id="WP_089162210.1">
    <property type="nucleotide sequence ID" value="NZ_MTHB01000123.1"/>
</dbReference>
<feature type="chain" id="PRO_5012895285" description="Lipoprotein" evidence="1">
    <location>
        <begin position="21"/>
        <end position="329"/>
    </location>
</feature>
<comment type="caution">
    <text evidence="2">The sequence shown here is derived from an EMBL/GenBank/DDBJ whole genome shotgun (WGS) entry which is preliminary data.</text>
</comment>
<reference evidence="3" key="1">
    <citation type="submission" date="2017-01" db="EMBL/GenBank/DDBJ databases">
        <title>Genome Analysis of Deinococcus marmoris KOPRI26562.</title>
        <authorList>
            <person name="Kim J.H."/>
            <person name="Oh H.-M."/>
        </authorList>
    </citation>
    <scope>NUCLEOTIDE SEQUENCE [LARGE SCALE GENOMIC DNA]</scope>
    <source>
        <strain evidence="3">PAMC 26633</strain>
    </source>
</reference>
<keyword evidence="1" id="KW-0732">Signal</keyword>
<evidence type="ECO:0000313" key="2">
    <source>
        <dbReference type="EMBL" id="OXC76456.1"/>
    </source>
</evidence>
<accession>A0A226WZ22</accession>
<dbReference type="EMBL" id="MTHB01000123">
    <property type="protein sequence ID" value="OXC76456.1"/>
    <property type="molecule type" value="Genomic_DNA"/>
</dbReference>